<reference evidence="2 4" key="1">
    <citation type="submission" date="2017-11" db="EMBL/GenBank/DDBJ databases">
        <title>Whole genome sequencing of cultured pathogen.</title>
        <authorList>
            <person name="Hoffmann M."/>
            <person name="Sanchez M."/>
            <person name="Timme R."/>
            <person name="Nudel K."/>
            <person name="Bry L."/>
        </authorList>
    </citation>
    <scope>NUCLEOTIDE SEQUENCE [LARGE SCALE GENOMIC DNA]</scope>
    <source>
        <strain evidence="2 4">216</strain>
    </source>
</reference>
<dbReference type="Pfam" id="PF03966">
    <property type="entry name" value="Trm112p"/>
    <property type="match status" value="1"/>
</dbReference>
<keyword evidence="5" id="KW-1185">Reference proteome</keyword>
<dbReference type="PANTHER" id="PTHR33505">
    <property type="entry name" value="ZGC:162634"/>
    <property type="match status" value="1"/>
</dbReference>
<evidence type="ECO:0000256" key="1">
    <source>
        <dbReference type="HAMAP-Rule" id="MF_01187"/>
    </source>
</evidence>
<evidence type="ECO:0000313" key="5">
    <source>
        <dbReference type="Proteomes" id="UP000595757"/>
    </source>
</evidence>
<dbReference type="SUPFAM" id="SSF158997">
    <property type="entry name" value="Trm112p-like"/>
    <property type="match status" value="1"/>
</dbReference>
<dbReference type="Proteomes" id="UP000595757">
    <property type="component" value="Chromosome"/>
</dbReference>
<dbReference type="InterPro" id="IPR005651">
    <property type="entry name" value="Trm112-like"/>
</dbReference>
<name>A0ABC8CIM4_CORST</name>
<proteinExistence type="inferred from homology"/>
<reference evidence="3 5" key="2">
    <citation type="submission" date="2021-01" db="EMBL/GenBank/DDBJ databases">
        <title>FDA dAtabase for Regulatory Grade micrObial Sequences (FDA-ARGOS): Supporting development and validation of Infectious Disease Dx tests.</title>
        <authorList>
            <person name="Sproer C."/>
            <person name="Gronow S."/>
            <person name="Severitt S."/>
            <person name="Schroder I."/>
            <person name="Tallon L."/>
            <person name="Sadzewicz L."/>
            <person name="Zhao X."/>
            <person name="Boylan J."/>
            <person name="Ott S."/>
            <person name="Bowen H."/>
            <person name="Vavikolanu K."/>
            <person name="Mehta A."/>
            <person name="Aluvathingal J."/>
            <person name="Nadendla S."/>
            <person name="Lowell S."/>
            <person name="Myers T."/>
            <person name="Yan Y."/>
            <person name="Sichtig H."/>
        </authorList>
    </citation>
    <scope>NUCLEOTIDE SEQUENCE [LARGE SCALE GENOMIC DNA]</scope>
    <source>
        <strain evidence="3 5">FDAARGOS_1115</strain>
    </source>
</reference>
<accession>A0ABC8CIM4</accession>
<dbReference type="PANTHER" id="PTHR33505:SF4">
    <property type="entry name" value="PROTEIN PREY, MITOCHONDRIAL"/>
    <property type="match status" value="1"/>
</dbReference>
<sequence>MNAMSLDPQLLEILVCPQDKGPLTYIEDKEVLVNERLGVAYPIEDGIPVMLVDHAQAWPPYSAHES</sequence>
<evidence type="ECO:0000313" key="4">
    <source>
        <dbReference type="Proteomes" id="UP000231994"/>
    </source>
</evidence>
<dbReference type="Gene3D" id="2.20.25.10">
    <property type="match status" value="1"/>
</dbReference>
<dbReference type="Proteomes" id="UP000231994">
    <property type="component" value="Chromosome"/>
</dbReference>
<evidence type="ECO:0000313" key="3">
    <source>
        <dbReference type="EMBL" id="QQU77023.1"/>
    </source>
</evidence>
<organism evidence="2 4">
    <name type="scientific">Corynebacterium striatum</name>
    <dbReference type="NCBI Taxonomy" id="43770"/>
    <lineage>
        <taxon>Bacteria</taxon>
        <taxon>Bacillati</taxon>
        <taxon>Actinomycetota</taxon>
        <taxon>Actinomycetes</taxon>
        <taxon>Mycobacteriales</taxon>
        <taxon>Corynebacteriaceae</taxon>
        <taxon>Corynebacterium</taxon>
    </lineage>
</organism>
<gene>
    <name evidence="2" type="ORF">A9D01_03245</name>
    <name evidence="3" type="ORF">I6I72_13475</name>
</gene>
<protein>
    <recommendedName>
        <fullName evidence="1">UPF0434 protein A9D01_03245</fullName>
    </recommendedName>
</protein>
<evidence type="ECO:0000313" key="2">
    <source>
        <dbReference type="EMBL" id="ATZ07924.1"/>
    </source>
</evidence>
<comment type="similarity">
    <text evidence="1">Belongs to the UPF0434 family.</text>
</comment>
<dbReference type="GeneID" id="72413013"/>
<dbReference type="HAMAP" id="MF_01187">
    <property type="entry name" value="UPF0434"/>
    <property type="match status" value="1"/>
</dbReference>
<dbReference type="EMBL" id="CP024932">
    <property type="protein sequence ID" value="ATZ07924.1"/>
    <property type="molecule type" value="Genomic_DNA"/>
</dbReference>
<dbReference type="AlphaFoldDB" id="A0ABC8CIM4"/>
<dbReference type="EMBL" id="CP068158">
    <property type="protein sequence ID" value="QQU77023.1"/>
    <property type="molecule type" value="Genomic_DNA"/>
</dbReference>
<dbReference type="RefSeq" id="WP_005529360.1">
    <property type="nucleotide sequence ID" value="NZ_BJLD01000002.1"/>
</dbReference>